<accession>A0A3P6UD67</accession>
<organism evidence="1 2">
    <name type="scientific">Dibothriocephalus latus</name>
    <name type="common">Fish tapeworm</name>
    <name type="synonym">Diphyllobothrium latum</name>
    <dbReference type="NCBI Taxonomy" id="60516"/>
    <lineage>
        <taxon>Eukaryota</taxon>
        <taxon>Metazoa</taxon>
        <taxon>Spiralia</taxon>
        <taxon>Lophotrochozoa</taxon>
        <taxon>Platyhelminthes</taxon>
        <taxon>Cestoda</taxon>
        <taxon>Eucestoda</taxon>
        <taxon>Diphyllobothriidea</taxon>
        <taxon>Diphyllobothriidae</taxon>
        <taxon>Dibothriocephalus</taxon>
    </lineage>
</organism>
<dbReference type="PANTHER" id="PTHR12277:SF81">
    <property type="entry name" value="PROTEIN ABHD13"/>
    <property type="match status" value="1"/>
</dbReference>
<dbReference type="EMBL" id="UYRU01045501">
    <property type="protein sequence ID" value="VDK89680.1"/>
    <property type="molecule type" value="Genomic_DNA"/>
</dbReference>
<dbReference type="InterPro" id="IPR029058">
    <property type="entry name" value="AB_hydrolase_fold"/>
</dbReference>
<sequence>MENLAVFAPNEPENARFLIDCPKPNEFPCWKVVKLRSRAIGKDIELKCIFILHPDLGRRETGPTILFLHGNAGNIGHRLPLCHALQEVCGANFFLLEYRGFGYNGGQPSELGFRSLGGAVAIELATRADTCGKIRGAIIENTFSSIAEMGRTIGSNIAGSPANLLPTFAVANKFESLEKLNKRLPMLQDTARCRFLFLSGSKDELIPPAMMSKLARSCFEHL</sequence>
<evidence type="ECO:0000313" key="2">
    <source>
        <dbReference type="Proteomes" id="UP000281553"/>
    </source>
</evidence>
<protein>
    <recommendedName>
        <fullName evidence="3">Serine aminopeptidase S33 domain-containing protein</fullName>
    </recommendedName>
</protein>
<dbReference type="PANTHER" id="PTHR12277">
    <property type="entry name" value="ALPHA/BETA HYDROLASE DOMAIN-CONTAINING PROTEIN"/>
    <property type="match status" value="1"/>
</dbReference>
<dbReference type="AlphaFoldDB" id="A0A3P6UD67"/>
<keyword evidence="2" id="KW-1185">Reference proteome</keyword>
<dbReference type="Proteomes" id="UP000281553">
    <property type="component" value="Unassembled WGS sequence"/>
</dbReference>
<evidence type="ECO:0000313" key="1">
    <source>
        <dbReference type="EMBL" id="VDK89680.1"/>
    </source>
</evidence>
<dbReference type="Gene3D" id="3.40.50.1820">
    <property type="entry name" value="alpha/beta hydrolase"/>
    <property type="match status" value="2"/>
</dbReference>
<dbReference type="SUPFAM" id="SSF53474">
    <property type="entry name" value="alpha/beta-Hydrolases"/>
    <property type="match status" value="1"/>
</dbReference>
<name>A0A3P6UD67_DIBLA</name>
<feature type="non-terminal residue" evidence="1">
    <location>
        <position position="222"/>
    </location>
</feature>
<dbReference type="GO" id="GO:0008474">
    <property type="term" value="F:palmitoyl-(protein) hydrolase activity"/>
    <property type="evidence" value="ECO:0007669"/>
    <property type="project" value="TreeGrafter"/>
</dbReference>
<dbReference type="GO" id="GO:0016020">
    <property type="term" value="C:membrane"/>
    <property type="evidence" value="ECO:0007669"/>
    <property type="project" value="TreeGrafter"/>
</dbReference>
<reference evidence="1 2" key="1">
    <citation type="submission" date="2018-11" db="EMBL/GenBank/DDBJ databases">
        <authorList>
            <consortium name="Pathogen Informatics"/>
        </authorList>
    </citation>
    <scope>NUCLEOTIDE SEQUENCE [LARGE SCALE GENOMIC DNA]</scope>
</reference>
<evidence type="ECO:0008006" key="3">
    <source>
        <dbReference type="Google" id="ProtNLM"/>
    </source>
</evidence>
<proteinExistence type="predicted"/>
<dbReference type="OrthoDB" id="6275295at2759"/>
<gene>
    <name evidence="1" type="ORF">DILT_LOCUS4453</name>
</gene>